<feature type="domain" description="PA14" evidence="14">
    <location>
        <begin position="1631"/>
        <end position="1787"/>
    </location>
</feature>
<dbReference type="PRINTS" id="PR00205">
    <property type="entry name" value="CADHERIN"/>
</dbReference>
<dbReference type="Pfam" id="PF07691">
    <property type="entry name" value="PA14"/>
    <property type="match status" value="1"/>
</dbReference>
<dbReference type="PROSITE" id="PS50268">
    <property type="entry name" value="CADHERIN_2"/>
    <property type="match status" value="7"/>
</dbReference>
<dbReference type="PROSITE" id="PS50853">
    <property type="entry name" value="FN3"/>
    <property type="match status" value="1"/>
</dbReference>
<dbReference type="InterPro" id="IPR002126">
    <property type="entry name" value="Cadherin-like_dom"/>
</dbReference>
<feature type="domain" description="Fibronectin type-III" evidence="13">
    <location>
        <begin position="3082"/>
        <end position="3182"/>
    </location>
</feature>
<dbReference type="Pfam" id="PF17963">
    <property type="entry name" value="Big_9"/>
    <property type="match status" value="2"/>
</dbReference>
<feature type="domain" description="Cadherin" evidence="12">
    <location>
        <begin position="2033"/>
        <end position="2120"/>
    </location>
</feature>
<dbReference type="InterPro" id="IPR008979">
    <property type="entry name" value="Galactose-bd-like_sf"/>
</dbReference>
<dbReference type="SMART" id="SM00060">
    <property type="entry name" value="FN3"/>
    <property type="match status" value="2"/>
</dbReference>
<dbReference type="Pfam" id="PF00028">
    <property type="entry name" value="Cadherin"/>
    <property type="match status" value="7"/>
</dbReference>
<dbReference type="Proteomes" id="UP000557872">
    <property type="component" value="Unassembled WGS sequence"/>
</dbReference>
<dbReference type="SMART" id="SM00758">
    <property type="entry name" value="PA14"/>
    <property type="match status" value="1"/>
</dbReference>
<dbReference type="GO" id="GO:0000902">
    <property type="term" value="P:cell morphogenesis"/>
    <property type="evidence" value="ECO:0007669"/>
    <property type="project" value="TreeGrafter"/>
</dbReference>
<evidence type="ECO:0000256" key="9">
    <source>
        <dbReference type="ARBA" id="ARBA00023136"/>
    </source>
</evidence>
<dbReference type="GO" id="GO:0044331">
    <property type="term" value="P:cell-cell adhesion mediated by cadherin"/>
    <property type="evidence" value="ECO:0007669"/>
    <property type="project" value="TreeGrafter"/>
</dbReference>
<dbReference type="NCBIfam" id="NF012211">
    <property type="entry name" value="tand_rpt_95"/>
    <property type="match status" value="1"/>
</dbReference>
<evidence type="ECO:0000313" key="16">
    <source>
        <dbReference type="Proteomes" id="UP000557872"/>
    </source>
</evidence>
<sequence length="3464" mass="362945">MKNKKTLWAAGLLVVLTLTLVLLTLRSGDHHKPLAGDTRAGRQMTADDRHNVGDRSWEVVRSASAGAVGADSSSGAVKTEYSGELKSLVDAVNEGRPLMLRLGGTERQLHLKAKKIFADGAKVRLSDGTQVYHPGSDIRVFGGVVGLKSASLHGDFQGVRAESTSSDLVPLSGMKPLDLFAEFDAQAVSMSVVGDQYTLSLRNQHRDRLMLRNNPVSGALEMRYEPEAMHQQAFGQCSSGKCDHTGHQGAVGMEEAVAATPGMDPELAKQFDQWITLGGGPGGDYGFEPGEYQAINTTPGIDPLTGRGGKAADPIPFGEKYNESLQEFQYWAQTGPDLLSGDKENPTDAEIAAMLTRILITFEEIDEIYERNMATKMLVAELMIRRENDGGPDKGTIMGSWRNGNEALVGHGNFYGWGGGGAAAGNSFNISSWPVGAAHELGHILSMGHSDGSDLMGPGGGPAHFWGYLTPGPHSLPVTAHQLWREFSGRAQLRTRGIKEHGKIDGEDDYDLRTANGTNRLRHPAETAFANDDTVVTAVDTPVTFDPLANDDRATPGSPYYNDHLFVEEVSRIVPPGAGTLDIVNQGKEIQFTPSAGFEGSVYFNYTLRGSVGNNGRGWLSRAPVVITVGSPVNDPNTINLAAGQDQWTIFPASLAQVDYPTMSDMFISGDSMLLRSHPDATGSEQITVSVGGSNQTVTINYITPTIAAVDDLVQTDGERVLRFNPLVNDVVTGQLRNEWNISTVVAQSLNLSTEKNTGFARSYVLTSASLDTPAMGTLELEKTFHIFPDGSTGVHPNGFLRFTPSEGASGFAVISYTAQDVDGRVLNGTSRVLVGIADVLRPARTYTRIREDHGLVLESRRIAATGPDFSGTSTLQWDVVDQPAGSAVSFEGEASEYAVATFSEPGRYRLRLRATDNGHTKMVERWVIVEAAPLLANKGEERAPWAMVNHLELVGWNQGSWNTSELVSGVSDDRFAGLVDLAPDGTATRSDGNHAEAQTIVTPSEYHAFTQYYGNQNGEFGSQGSLAWWELDLGAEKPVQWVDVNLALSALEDSDYGRYGLVAKLLDAGRNEIASQKLMPKSEHHFAHRIPLSLAGEHSVRYVRIEKPEALNTLALWEVRVMGLRDSDTDLTLWGRVSQSTTPDSDFDAYKAVNKLRGGINGSRTDTSSDGNWWELTLDEELPLSRVRMHLETAMSGGTVTAYNASEVQTWQVTLDGNAVQVLNAIPANTLAKRIRVELPSGLTNASGDKAVLINEFWAWGEKDLSPVTTWSQVSGPAGVSFTDASAVQTSVTLPAAGIYVLRLTSDDHWNKTVRDFTVQYDGASTGPVGYGLADLDLDVAGGNYVVDLFAAFDDAETADTSMSFEVVSVSNAGIFTADPTGVVADPVNFNLAMLAGASGSSTVTIRATDAHSNSTDLVFEVASANQAPVVPDVLEVLVLELTSLNTVLVDLASHVSDPDGDNLTFTVHDDLINRRYSGTLRLASDGKLSLIGELPALSSQYSAGALIMEVHDGVNPIQKFTVQLTIVDENRPPSMEDQTVTAEETSVVNHSFYAVQLDENNDPDDSYTWQILSGNEAGDWMMDADSGELIPLVAMIAARTSSYQLVVQATDNGVPAKSGTATVTVNVGASEGHVLEDFYTEITGSSVADMTGQGNYPDSPTKQSVVELNGLHFSDAGQSNFGRRVRGILKVPTDGDYTFHLASDDASEFWLSADASASNLVKIVELTGYTGELNFDGPVSSAMTLQAGQHYFFEILHKEGGGGDHVAVAWSGPEGLSKQLIPNAYFQPPYDVDADGLHDWWENKYIGSLAYGAADDLDQDGLTNAQELAALSHPMISGGALSWLSEVAQGTSPDQSSIAPLAGNTTRSVDLSDIVGDATYEFYVNGEDLGQTGVDLLNGNGWGLKYEQWNNRGVFGMTRFGQSDWSFSAEPGQSVATPYGTLTQIVIVVDTVQSETRLYLAGVHVGTLGQIPDFAASSVTLGSGNLRDDAEAGVYAFAAYNSALGQAEIAAHNDAWLGNQAPVAVDAYHLVAEDLSVGASLGTVTALDADAGDTLSYAITSGNTGGTFAIDSITGELTVASAMDYDTVPSYALTVTVSDNGNPIKMGTATITVDLSEVVVGGVGDWELAVDTGSAAVHKRTSPLAGNATTTVDLSAISGDATYEFIIDGEDLGQANLDILTGNSRGLKFEQWNNTGALGATHFGVADWSFTAEAGQSVASPYGAVHQLAFVVDSTGGETRVYVDGMHVGSMAQVIDVASATATLGASNLRLDGTVGIHAFAAYNNALPTSELIEHANAWFGIVGNTAPVVSNATYAVAENRNAGTVVGTVMATDADAGDSLSYSITGGNAGGEFAIQSNTGEITTTAVLDHETTGQYVLTVSVSDDGNPSLNDTADITIKVTDVNEAPVAHDASASIAENSDLGVTVAAVTANDLDAGDSLSYAITAGNTGSAFGIDNSGMITTTTELNYETVSLYNLIVTVTDSGGLVDTAAVSISVNNVNEAPVVNDATGTVAEDASMGAGVLTLVASDPDGDGLSYQIIGGNGSGLFAVDAGGQIIVAGSLDYETTIQYVLTVQVTDTLLSDVATVTVDVVDVNEAPVASDDSTVVDEDESVVVAVLDNDTDVDSSISVEWVTQGTNGTVSTDGTTVTYTPDAEYFGDDSFTYTITDGELTDTASVSVTVNQVHEDLAVGDVIAVDLSSVSGSAANYNVMGTGNGSISSGSVVKYGDGSTVADNVSVTLANVYDAGGDDGNTTWSGTVADTYYVAEADDLVYNAPSNPITVTFSGLDDALTYNARVYAIYDDGGGATDTYTVTNGAGVDSSVMARADRRSKATLEEAGGVFNYITTDGSGNITVGVQVTGGTGWTAFSAVVLEVVDPNQTPTAADVNLTIAENGTTNEVVGAVVGIDSNAGDTLDYTITAGNAGGEFAIDKATGEITTTGALDFEAASQYVLTVTVTDSGQLSDSATVTVDVTDVNEAPVANDASGSIAEDAGMGSAVVTVTSSDVDAGDSLVYAITAGNIGGAFAIDSSGNITTAGSLDYETLNQYVLTVTVTDIASLTDTASVAIDVTDVLEISAPLVSSGSASAITQTSADIVYSVTDDGGEAPTVIVYYGTSDGGQIPGNWNSSIGQGARDNGSHMASLSGLAEGTTYYYAVHAVNSAGESWGSSGSFTTEADTSPKLVRTTVSAVSSSNWTTVDLGQSYNSAVIVATPVYDGSTQVPVVTRIRNVGGSSFELKLDRADGLTTALSMDVSVIAVEEGVYTQSTDGVAMEAVKYTSTVTADNNNWVGESRSYQNSYTNPVVVGQVMSANDANWSVFWSMGSSRTAPASASVLNVGKHVGEDPNTARANETIGYIVIESGSGSINGVAYEAALGADTVRGFGNSSSPYTYSLSGTLSSSSAAAVSVSGMDGNNGAWAVLSGSPALTTTSIGLHAVEDQMADSEQSHTTTQVGYIVLE</sequence>
<evidence type="ECO:0000256" key="6">
    <source>
        <dbReference type="ARBA" id="ARBA00022837"/>
    </source>
</evidence>
<dbReference type="Gene3D" id="3.90.182.10">
    <property type="entry name" value="Toxin - Anthrax Protective Antigen,domain 1"/>
    <property type="match status" value="1"/>
</dbReference>
<evidence type="ECO:0000256" key="7">
    <source>
        <dbReference type="ARBA" id="ARBA00022889"/>
    </source>
</evidence>
<evidence type="ECO:0000256" key="2">
    <source>
        <dbReference type="ARBA" id="ARBA00022536"/>
    </source>
</evidence>
<feature type="domain" description="Cadherin" evidence="12">
    <location>
        <begin position="2311"/>
        <end position="2412"/>
    </location>
</feature>
<dbReference type="InterPro" id="IPR036116">
    <property type="entry name" value="FN3_sf"/>
</dbReference>
<dbReference type="FunFam" id="2.60.40.60:FF:000058">
    <property type="entry name" value="FAT atypical cadherin 3"/>
    <property type="match status" value="1"/>
</dbReference>
<protein>
    <submittedName>
        <fullName evidence="15">Cadherin domain-containing protein</fullName>
    </submittedName>
</protein>
<keyword evidence="5" id="KW-0677">Repeat</keyword>
<evidence type="ECO:0000256" key="10">
    <source>
        <dbReference type="ARBA" id="ARBA00023157"/>
    </source>
</evidence>
<dbReference type="FunFam" id="2.60.40.60:FF:000037">
    <property type="entry name" value="FAT atypical cadherin 1"/>
    <property type="match status" value="1"/>
</dbReference>
<dbReference type="SUPFAM" id="SSF55486">
    <property type="entry name" value="Metalloproteases ('zincins'), catalytic domain"/>
    <property type="match status" value="1"/>
</dbReference>
<reference evidence="15 16" key="1">
    <citation type="submission" date="2020-07" db="EMBL/GenBank/DDBJ databases">
        <title>Roseicoccus Jingziensis gen. nov., sp. nov., isolated from coastal seawater.</title>
        <authorList>
            <person name="Feng X."/>
        </authorList>
    </citation>
    <scope>NUCLEOTIDE SEQUENCE [LARGE SCALE GENOMIC DNA]</scope>
    <source>
        <strain evidence="15 16">N1E253</strain>
    </source>
</reference>
<dbReference type="PANTHER" id="PTHR24027">
    <property type="entry name" value="CADHERIN-23"/>
    <property type="match status" value="1"/>
</dbReference>
<name>A0A851GEE0_9BACT</name>
<evidence type="ECO:0000313" key="15">
    <source>
        <dbReference type="EMBL" id="NWK55282.1"/>
    </source>
</evidence>
<feature type="domain" description="Cadherin" evidence="12">
    <location>
        <begin position="2411"/>
        <end position="2509"/>
    </location>
</feature>
<dbReference type="GO" id="GO:0005912">
    <property type="term" value="C:adherens junction"/>
    <property type="evidence" value="ECO:0007669"/>
    <property type="project" value="TreeGrafter"/>
</dbReference>
<evidence type="ECO:0000259" key="12">
    <source>
        <dbReference type="PROSITE" id="PS50268"/>
    </source>
</evidence>
<dbReference type="SUPFAM" id="SSF49785">
    <property type="entry name" value="Galactose-binding domain-like"/>
    <property type="match status" value="1"/>
</dbReference>
<evidence type="ECO:0000256" key="3">
    <source>
        <dbReference type="ARBA" id="ARBA00022692"/>
    </source>
</evidence>
<dbReference type="EMBL" id="JACBAZ010000002">
    <property type="protein sequence ID" value="NWK55282.1"/>
    <property type="molecule type" value="Genomic_DNA"/>
</dbReference>
<dbReference type="SMART" id="SM00112">
    <property type="entry name" value="CA"/>
    <property type="match status" value="7"/>
</dbReference>
<dbReference type="InterPro" id="IPR003961">
    <property type="entry name" value="FN3_dom"/>
</dbReference>
<accession>A0A851GEE0</accession>
<dbReference type="PANTHER" id="PTHR24027:SF438">
    <property type="entry name" value="CADHERIN 23"/>
    <property type="match status" value="1"/>
</dbReference>
<keyword evidence="3" id="KW-0812">Transmembrane</keyword>
<keyword evidence="6" id="KW-0106">Calcium</keyword>
<keyword evidence="10" id="KW-1015">Disulfide bond</keyword>
<evidence type="ECO:0000256" key="1">
    <source>
        <dbReference type="ARBA" id="ARBA00004167"/>
    </source>
</evidence>
<keyword evidence="16" id="KW-1185">Reference proteome</keyword>
<gene>
    <name evidence="15" type="ORF">HW115_06650</name>
</gene>
<evidence type="ECO:0000256" key="4">
    <source>
        <dbReference type="ARBA" id="ARBA00022729"/>
    </source>
</evidence>
<organism evidence="15 16">
    <name type="scientific">Oceaniferula marina</name>
    <dbReference type="NCBI Taxonomy" id="2748318"/>
    <lineage>
        <taxon>Bacteria</taxon>
        <taxon>Pseudomonadati</taxon>
        <taxon>Verrucomicrobiota</taxon>
        <taxon>Verrucomicrobiia</taxon>
        <taxon>Verrucomicrobiales</taxon>
        <taxon>Verrucomicrobiaceae</taxon>
        <taxon>Oceaniferula</taxon>
    </lineage>
</organism>
<keyword evidence="11" id="KW-0325">Glycoprotein</keyword>
<evidence type="ECO:0000256" key="5">
    <source>
        <dbReference type="ARBA" id="ARBA00022737"/>
    </source>
</evidence>
<feature type="domain" description="Cadherin" evidence="12">
    <location>
        <begin position="2985"/>
        <end position="3085"/>
    </location>
</feature>
<keyword evidence="9" id="KW-0472">Membrane</keyword>
<dbReference type="SUPFAM" id="SSF49265">
    <property type="entry name" value="Fibronectin type III"/>
    <property type="match status" value="1"/>
</dbReference>
<dbReference type="InterPro" id="IPR013783">
    <property type="entry name" value="Ig-like_fold"/>
</dbReference>
<dbReference type="GO" id="GO:0034332">
    <property type="term" value="P:adherens junction organization"/>
    <property type="evidence" value="ECO:0007669"/>
    <property type="project" value="TreeGrafter"/>
</dbReference>
<dbReference type="RefSeq" id="WP_178931805.1">
    <property type="nucleotide sequence ID" value="NZ_JACBAZ010000002.1"/>
</dbReference>
<dbReference type="Gene3D" id="2.60.40.10">
    <property type="entry name" value="Immunoglobulins"/>
    <property type="match status" value="3"/>
</dbReference>
<dbReference type="PROSITE" id="PS51820">
    <property type="entry name" value="PA14"/>
    <property type="match status" value="1"/>
</dbReference>
<dbReference type="GO" id="GO:0045296">
    <property type="term" value="F:cadherin binding"/>
    <property type="evidence" value="ECO:0007669"/>
    <property type="project" value="TreeGrafter"/>
</dbReference>
<evidence type="ECO:0000256" key="8">
    <source>
        <dbReference type="ARBA" id="ARBA00022989"/>
    </source>
</evidence>
<dbReference type="InterPro" id="IPR037524">
    <property type="entry name" value="PA14/GLEYA"/>
</dbReference>
<dbReference type="SUPFAM" id="SSF56988">
    <property type="entry name" value="Anthrax protective antigen"/>
    <property type="match status" value="1"/>
</dbReference>
<dbReference type="GO" id="GO:0007156">
    <property type="term" value="P:homophilic cell adhesion via plasma membrane adhesion molecules"/>
    <property type="evidence" value="ECO:0007669"/>
    <property type="project" value="InterPro"/>
</dbReference>
<dbReference type="SMART" id="SM00736">
    <property type="entry name" value="CADG"/>
    <property type="match status" value="4"/>
</dbReference>
<comment type="caution">
    <text evidence="15">The sequence shown here is derived from an EMBL/GenBank/DDBJ whole genome shotgun (WGS) entry which is preliminary data.</text>
</comment>
<dbReference type="GO" id="GO:0005509">
    <property type="term" value="F:calcium ion binding"/>
    <property type="evidence" value="ECO:0007669"/>
    <property type="project" value="InterPro"/>
</dbReference>
<feature type="domain" description="Cadherin" evidence="12">
    <location>
        <begin position="2887"/>
        <end position="2986"/>
    </location>
</feature>
<evidence type="ECO:0000259" key="13">
    <source>
        <dbReference type="PROSITE" id="PS50853"/>
    </source>
</evidence>
<evidence type="ECO:0000256" key="11">
    <source>
        <dbReference type="ARBA" id="ARBA00023180"/>
    </source>
</evidence>
<dbReference type="CDD" id="cd11304">
    <property type="entry name" value="Cadherin_repeat"/>
    <property type="match status" value="7"/>
</dbReference>
<comment type="subcellular location">
    <subcellularLocation>
        <location evidence="1">Membrane</location>
        <topology evidence="1">Single-pass membrane protein</topology>
    </subcellularLocation>
</comment>
<keyword evidence="8" id="KW-1133">Transmembrane helix</keyword>
<dbReference type="InterPro" id="IPR013320">
    <property type="entry name" value="ConA-like_dom_sf"/>
</dbReference>
<dbReference type="GO" id="GO:0016342">
    <property type="term" value="C:catenin complex"/>
    <property type="evidence" value="ECO:0007669"/>
    <property type="project" value="TreeGrafter"/>
</dbReference>
<feature type="domain" description="Cadherin" evidence="12">
    <location>
        <begin position="1536"/>
        <end position="1640"/>
    </location>
</feature>
<dbReference type="GO" id="GO:0016339">
    <property type="term" value="P:calcium-dependent cell-cell adhesion via plasma membrane cell adhesion molecules"/>
    <property type="evidence" value="ECO:0007669"/>
    <property type="project" value="TreeGrafter"/>
</dbReference>
<dbReference type="GO" id="GO:0008013">
    <property type="term" value="F:beta-catenin binding"/>
    <property type="evidence" value="ECO:0007669"/>
    <property type="project" value="TreeGrafter"/>
</dbReference>
<dbReference type="InterPro" id="IPR015919">
    <property type="entry name" value="Cadherin-like_sf"/>
</dbReference>
<dbReference type="GO" id="GO:0007043">
    <property type="term" value="P:cell-cell junction assembly"/>
    <property type="evidence" value="ECO:0007669"/>
    <property type="project" value="TreeGrafter"/>
</dbReference>
<keyword evidence="7" id="KW-0130">Cell adhesion</keyword>
<dbReference type="SUPFAM" id="SSF49899">
    <property type="entry name" value="Concanavalin A-like lectins/glucanases"/>
    <property type="match status" value="2"/>
</dbReference>
<dbReference type="Gene3D" id="2.60.40.60">
    <property type="entry name" value="Cadherins"/>
    <property type="match status" value="7"/>
</dbReference>
<keyword evidence="4" id="KW-0732">Signal</keyword>
<evidence type="ECO:0000259" key="14">
    <source>
        <dbReference type="PROSITE" id="PS51820"/>
    </source>
</evidence>
<dbReference type="Gene3D" id="2.60.120.260">
    <property type="entry name" value="Galactose-binding domain-like"/>
    <property type="match status" value="1"/>
</dbReference>
<dbReference type="GO" id="GO:0016477">
    <property type="term" value="P:cell migration"/>
    <property type="evidence" value="ECO:0007669"/>
    <property type="project" value="TreeGrafter"/>
</dbReference>
<dbReference type="InterPro" id="IPR011658">
    <property type="entry name" value="PA14_dom"/>
</dbReference>
<keyword evidence="2" id="KW-0245">EGF-like domain</keyword>
<dbReference type="InterPro" id="IPR006644">
    <property type="entry name" value="Cadg"/>
</dbReference>
<proteinExistence type="predicted"/>
<feature type="domain" description="Cadherin" evidence="12">
    <location>
        <begin position="2515"/>
        <end position="2604"/>
    </location>
</feature>
<dbReference type="SUPFAM" id="SSF49313">
    <property type="entry name" value="Cadherin-like"/>
    <property type="match status" value="7"/>
</dbReference>
<dbReference type="CDD" id="cd00063">
    <property type="entry name" value="FN3"/>
    <property type="match status" value="1"/>
</dbReference>
<dbReference type="InterPro" id="IPR039808">
    <property type="entry name" value="Cadherin"/>
</dbReference>